<proteinExistence type="inferred from homology"/>
<dbReference type="InterPro" id="IPR051323">
    <property type="entry name" value="AtsK-like"/>
</dbReference>
<evidence type="ECO:0000256" key="7">
    <source>
        <dbReference type="SAM" id="MobiDB-lite"/>
    </source>
</evidence>
<dbReference type="Gene3D" id="3.60.130.10">
    <property type="entry name" value="Clavaminate synthase-like"/>
    <property type="match status" value="1"/>
</dbReference>
<dbReference type="InterPro" id="IPR042098">
    <property type="entry name" value="TauD-like_sf"/>
</dbReference>
<organism evidence="9 10">
    <name type="scientific">Paecilomyces lecythidis</name>
    <dbReference type="NCBI Taxonomy" id="3004212"/>
    <lineage>
        <taxon>Eukaryota</taxon>
        <taxon>Fungi</taxon>
        <taxon>Dikarya</taxon>
        <taxon>Ascomycota</taxon>
        <taxon>Pezizomycotina</taxon>
        <taxon>Eurotiomycetes</taxon>
        <taxon>Eurotiomycetidae</taxon>
        <taxon>Eurotiales</taxon>
        <taxon>Thermoascaceae</taxon>
        <taxon>Paecilomyces</taxon>
    </lineage>
</organism>
<dbReference type="InterPro" id="IPR003819">
    <property type="entry name" value="TauD/TfdA-like"/>
</dbReference>
<keyword evidence="10" id="KW-1185">Reference proteome</keyword>
<comment type="caution">
    <text evidence="9">The sequence shown here is derived from an EMBL/GenBank/DDBJ whole genome shotgun (WGS) entry which is preliminary data.</text>
</comment>
<dbReference type="PANTHER" id="PTHR30468:SF31">
    <property type="entry name" value="ALPHA-KETOGLUTARATE-DEPENDENT SULFONATE DIOXYGENASE-RELATED"/>
    <property type="match status" value="1"/>
</dbReference>
<dbReference type="EMBL" id="JAVDPF010000033">
    <property type="protein sequence ID" value="KAL1869756.1"/>
    <property type="molecule type" value="Genomic_DNA"/>
</dbReference>
<dbReference type="Pfam" id="PF02668">
    <property type="entry name" value="TauD"/>
    <property type="match status" value="1"/>
</dbReference>
<reference evidence="9 10" key="1">
    <citation type="journal article" date="2024" name="IMA Fungus">
        <title>IMA Genome - F19 : A genome assembly and annotation guide to empower mycologists, including annotated draft genome sequences of Ceratocystis pirilliformis, Diaporthe australafricana, Fusarium ophioides, Paecilomyces lecythidis, and Sporothrix stenoceras.</title>
        <authorList>
            <person name="Aylward J."/>
            <person name="Wilson A.M."/>
            <person name="Visagie C.M."/>
            <person name="Spraker J."/>
            <person name="Barnes I."/>
            <person name="Buitendag C."/>
            <person name="Ceriani C."/>
            <person name="Del Mar Angel L."/>
            <person name="du Plessis D."/>
            <person name="Fuchs T."/>
            <person name="Gasser K."/>
            <person name="Kramer D."/>
            <person name="Li W."/>
            <person name="Munsamy K."/>
            <person name="Piso A."/>
            <person name="Price J.L."/>
            <person name="Sonnekus B."/>
            <person name="Thomas C."/>
            <person name="van der Nest A."/>
            <person name="van Dijk A."/>
            <person name="van Heerden A."/>
            <person name="van Vuuren N."/>
            <person name="Yilmaz N."/>
            <person name="Duong T.A."/>
            <person name="van der Merwe N.A."/>
            <person name="Wingfield M.J."/>
            <person name="Wingfield B.D."/>
        </authorList>
    </citation>
    <scope>NUCLEOTIDE SEQUENCE [LARGE SCALE GENOMIC DNA]</scope>
    <source>
        <strain evidence="9 10">CMW 18167</strain>
    </source>
</reference>
<protein>
    <recommendedName>
        <fullName evidence="8">TauD/TfdA-like domain-containing protein</fullName>
    </recommendedName>
</protein>
<sequence length="397" mass="44276">MAPSLEEPVAPSSGVGYPIITKKPPVNGNNIQYTPGRTPVEKHDNYAHEDLLPSFPDLHWEPLGKIPYEDKGLQGDPNFSNLLSSATDIFDYNPKIGTEIHGVNLAKLTDAQKNDLARLISHRGVVFFRGQDDLDIDAQRELGRYFGSLHKHATTAVPRKQGLEDVHVVYTGDNGVDQRALFTPSFLWHTDVTYEVQPPSYTSLKLLTGPPRGGGGDTLWASQYAAYDALSSHMQTYLKGLTALHSADMQANDTRALGRTVRREPVTTEHPLIRTHPVTGWNALFFNPGFVTKIVGVPKTESDAIIRYLTEVIATTQEIHVRFQWGKNDVAFWDNRSTIHTASYGFAPHRRHAVRVAVQAERPYLDPEGKSQEEEFAALYNIPPVDKNGARQSNYND</sequence>
<evidence type="ECO:0000256" key="4">
    <source>
        <dbReference type="ARBA" id="ARBA00022964"/>
    </source>
</evidence>
<evidence type="ECO:0000256" key="3">
    <source>
        <dbReference type="ARBA" id="ARBA00022723"/>
    </source>
</evidence>
<dbReference type="PANTHER" id="PTHR30468">
    <property type="entry name" value="ALPHA-KETOGLUTARATE-DEPENDENT SULFONATE DIOXYGENASE"/>
    <property type="match status" value="1"/>
</dbReference>
<name>A0ABR3X226_9EURO</name>
<dbReference type="Proteomes" id="UP001583193">
    <property type="component" value="Unassembled WGS sequence"/>
</dbReference>
<evidence type="ECO:0000256" key="5">
    <source>
        <dbReference type="ARBA" id="ARBA00023002"/>
    </source>
</evidence>
<evidence type="ECO:0000313" key="9">
    <source>
        <dbReference type="EMBL" id="KAL1869756.1"/>
    </source>
</evidence>
<evidence type="ECO:0000256" key="2">
    <source>
        <dbReference type="ARBA" id="ARBA00005896"/>
    </source>
</evidence>
<comment type="cofactor">
    <cofactor evidence="1">
        <name>Fe(2+)</name>
        <dbReference type="ChEBI" id="CHEBI:29033"/>
    </cofactor>
</comment>
<evidence type="ECO:0000259" key="8">
    <source>
        <dbReference type="Pfam" id="PF02668"/>
    </source>
</evidence>
<comment type="similarity">
    <text evidence="2">Belongs to the TfdA dioxygenase family.</text>
</comment>
<feature type="region of interest" description="Disordered" evidence="7">
    <location>
        <begin position="1"/>
        <end position="21"/>
    </location>
</feature>
<keyword evidence="6" id="KW-0408">Iron</keyword>
<keyword evidence="5" id="KW-0560">Oxidoreductase</keyword>
<feature type="domain" description="TauD/TfdA-like" evidence="8">
    <location>
        <begin position="90"/>
        <end position="356"/>
    </location>
</feature>
<evidence type="ECO:0000256" key="1">
    <source>
        <dbReference type="ARBA" id="ARBA00001954"/>
    </source>
</evidence>
<keyword evidence="3" id="KW-0479">Metal-binding</keyword>
<dbReference type="SUPFAM" id="SSF51197">
    <property type="entry name" value="Clavaminate synthase-like"/>
    <property type="match status" value="1"/>
</dbReference>
<accession>A0ABR3X226</accession>
<evidence type="ECO:0000313" key="10">
    <source>
        <dbReference type="Proteomes" id="UP001583193"/>
    </source>
</evidence>
<evidence type="ECO:0000256" key="6">
    <source>
        <dbReference type="ARBA" id="ARBA00023004"/>
    </source>
</evidence>
<gene>
    <name evidence="9" type="ORF">Plec18167_007680</name>
</gene>
<keyword evidence="4" id="KW-0223">Dioxygenase</keyword>